<dbReference type="EMBL" id="DWVP01000023">
    <property type="protein sequence ID" value="HJC85830.1"/>
    <property type="molecule type" value="Genomic_DNA"/>
</dbReference>
<dbReference type="Proteomes" id="UP000823858">
    <property type="component" value="Unassembled WGS sequence"/>
</dbReference>
<reference evidence="1" key="1">
    <citation type="journal article" date="2021" name="PeerJ">
        <title>Extensive microbial diversity within the chicken gut microbiome revealed by metagenomics and culture.</title>
        <authorList>
            <person name="Gilroy R."/>
            <person name="Ravi A."/>
            <person name="Getino M."/>
            <person name="Pursley I."/>
            <person name="Horton D.L."/>
            <person name="Alikhan N.F."/>
            <person name="Baker D."/>
            <person name="Gharbi K."/>
            <person name="Hall N."/>
            <person name="Watson M."/>
            <person name="Adriaenssens E.M."/>
            <person name="Foster-Nyarko E."/>
            <person name="Jarju S."/>
            <person name="Secka A."/>
            <person name="Antonio M."/>
            <person name="Oren A."/>
            <person name="Chaudhuri R.R."/>
            <person name="La Ragione R."/>
            <person name="Hildebrand F."/>
            <person name="Pallen M.J."/>
        </authorList>
    </citation>
    <scope>NUCLEOTIDE SEQUENCE</scope>
    <source>
        <strain evidence="1">ChiHjej13B12-4958</strain>
    </source>
</reference>
<evidence type="ECO:0000313" key="2">
    <source>
        <dbReference type="Proteomes" id="UP000823858"/>
    </source>
</evidence>
<protein>
    <submittedName>
        <fullName evidence="1">Uncharacterized protein</fullName>
    </submittedName>
</protein>
<sequence>MIENPLTGLSPAVAFAVDVEYEYVECSDDEEEWEEDVAVGVEWIPFTGRTRRDLVSLSLTDVECYTDGTGPEPSVYHAGVHHRMGTLSVQVLGIAEAAGGSGDGGVGGAGPPQVELRISMSGDLDGLGIYRVDLTVTASFTGLVSNLANTEELISLDGLTETENGRWAPLKT</sequence>
<evidence type="ECO:0000313" key="1">
    <source>
        <dbReference type="EMBL" id="HJC85830.1"/>
    </source>
</evidence>
<gene>
    <name evidence="1" type="ORF">H9751_09875</name>
</gene>
<comment type="caution">
    <text evidence="1">The sequence shown here is derived from an EMBL/GenBank/DDBJ whole genome shotgun (WGS) entry which is preliminary data.</text>
</comment>
<accession>A0A9D2TQW5</accession>
<organism evidence="1 2">
    <name type="scientific">Candidatus Corynebacterium faecigallinarum</name>
    <dbReference type="NCBI Taxonomy" id="2838528"/>
    <lineage>
        <taxon>Bacteria</taxon>
        <taxon>Bacillati</taxon>
        <taxon>Actinomycetota</taxon>
        <taxon>Actinomycetes</taxon>
        <taxon>Mycobacteriales</taxon>
        <taxon>Corynebacteriaceae</taxon>
        <taxon>Corynebacterium</taxon>
    </lineage>
</organism>
<dbReference type="AlphaFoldDB" id="A0A9D2TQW5"/>
<reference evidence="1" key="2">
    <citation type="submission" date="2021-04" db="EMBL/GenBank/DDBJ databases">
        <authorList>
            <person name="Gilroy R."/>
        </authorList>
    </citation>
    <scope>NUCLEOTIDE SEQUENCE</scope>
    <source>
        <strain evidence="1">ChiHjej13B12-4958</strain>
    </source>
</reference>
<proteinExistence type="predicted"/>
<name>A0A9D2TQW5_9CORY</name>